<keyword evidence="1" id="KW-0732">Signal</keyword>
<dbReference type="EMBL" id="BMAT01008641">
    <property type="protein sequence ID" value="GFR89888.1"/>
    <property type="molecule type" value="Genomic_DNA"/>
</dbReference>
<sequence>MLSFLTLAVLVAGAWSLPMTTMSMGMMDTGMMNMGMMSTMTPPKPCCIPPQWQGVLVDLKAKYDVVSTVVYDSGKQMQGTWTTMRTTGQVVAHSLIDYSKVRMRNTHHLEYRL</sequence>
<evidence type="ECO:0000313" key="2">
    <source>
        <dbReference type="EMBL" id="GFR89888.1"/>
    </source>
</evidence>
<gene>
    <name evidence="2" type="ORF">ElyMa_004290500</name>
</gene>
<evidence type="ECO:0000256" key="1">
    <source>
        <dbReference type="SAM" id="SignalP"/>
    </source>
</evidence>
<protein>
    <submittedName>
        <fullName evidence="2">Uncharacterized protein</fullName>
    </submittedName>
</protein>
<proteinExistence type="predicted"/>
<accession>A0AAV4GVE2</accession>
<reference evidence="2 3" key="1">
    <citation type="journal article" date="2021" name="Elife">
        <title>Chloroplast acquisition without the gene transfer in kleptoplastic sea slugs, Plakobranchus ocellatus.</title>
        <authorList>
            <person name="Maeda T."/>
            <person name="Takahashi S."/>
            <person name="Yoshida T."/>
            <person name="Shimamura S."/>
            <person name="Takaki Y."/>
            <person name="Nagai Y."/>
            <person name="Toyoda A."/>
            <person name="Suzuki Y."/>
            <person name="Arimoto A."/>
            <person name="Ishii H."/>
            <person name="Satoh N."/>
            <person name="Nishiyama T."/>
            <person name="Hasebe M."/>
            <person name="Maruyama T."/>
            <person name="Minagawa J."/>
            <person name="Obokata J."/>
            <person name="Shigenobu S."/>
        </authorList>
    </citation>
    <scope>NUCLEOTIDE SEQUENCE [LARGE SCALE GENOMIC DNA]</scope>
</reference>
<keyword evidence="3" id="KW-1185">Reference proteome</keyword>
<feature type="chain" id="PRO_5043338068" evidence="1">
    <location>
        <begin position="17"/>
        <end position="113"/>
    </location>
</feature>
<comment type="caution">
    <text evidence="2">The sequence shown here is derived from an EMBL/GenBank/DDBJ whole genome shotgun (WGS) entry which is preliminary data.</text>
</comment>
<feature type="signal peptide" evidence="1">
    <location>
        <begin position="1"/>
        <end position="16"/>
    </location>
</feature>
<name>A0AAV4GVE2_9GAST</name>
<organism evidence="2 3">
    <name type="scientific">Elysia marginata</name>
    <dbReference type="NCBI Taxonomy" id="1093978"/>
    <lineage>
        <taxon>Eukaryota</taxon>
        <taxon>Metazoa</taxon>
        <taxon>Spiralia</taxon>
        <taxon>Lophotrochozoa</taxon>
        <taxon>Mollusca</taxon>
        <taxon>Gastropoda</taxon>
        <taxon>Heterobranchia</taxon>
        <taxon>Euthyneura</taxon>
        <taxon>Panpulmonata</taxon>
        <taxon>Sacoglossa</taxon>
        <taxon>Placobranchoidea</taxon>
        <taxon>Plakobranchidae</taxon>
        <taxon>Elysia</taxon>
    </lineage>
</organism>
<dbReference type="Proteomes" id="UP000762676">
    <property type="component" value="Unassembled WGS sequence"/>
</dbReference>
<dbReference type="AlphaFoldDB" id="A0AAV4GVE2"/>
<evidence type="ECO:0000313" key="3">
    <source>
        <dbReference type="Proteomes" id="UP000762676"/>
    </source>
</evidence>